<name>A0ACA9RGU6_9GLOM</name>
<keyword evidence="2" id="KW-1185">Reference proteome</keyword>
<protein>
    <submittedName>
        <fullName evidence="1">2071_t:CDS:1</fullName>
    </submittedName>
</protein>
<reference evidence="1" key="1">
    <citation type="submission" date="2021-06" db="EMBL/GenBank/DDBJ databases">
        <authorList>
            <person name="Kallberg Y."/>
            <person name="Tangrot J."/>
            <person name="Rosling A."/>
        </authorList>
    </citation>
    <scope>NUCLEOTIDE SEQUENCE</scope>
    <source>
        <strain evidence="1">MA461A</strain>
    </source>
</reference>
<organism evidence="1 2">
    <name type="scientific">Racocetra persica</name>
    <dbReference type="NCBI Taxonomy" id="160502"/>
    <lineage>
        <taxon>Eukaryota</taxon>
        <taxon>Fungi</taxon>
        <taxon>Fungi incertae sedis</taxon>
        <taxon>Mucoromycota</taxon>
        <taxon>Glomeromycotina</taxon>
        <taxon>Glomeromycetes</taxon>
        <taxon>Diversisporales</taxon>
        <taxon>Gigasporaceae</taxon>
        <taxon>Racocetra</taxon>
    </lineage>
</organism>
<accession>A0ACA9RGU6</accession>
<proteinExistence type="predicted"/>
<dbReference type="EMBL" id="CAJVQC010052724">
    <property type="protein sequence ID" value="CAG8791934.1"/>
    <property type="molecule type" value="Genomic_DNA"/>
</dbReference>
<comment type="caution">
    <text evidence="1">The sequence shown here is derived from an EMBL/GenBank/DDBJ whole genome shotgun (WGS) entry which is preliminary data.</text>
</comment>
<evidence type="ECO:0000313" key="2">
    <source>
        <dbReference type="Proteomes" id="UP000789920"/>
    </source>
</evidence>
<feature type="non-terminal residue" evidence="1">
    <location>
        <position position="1"/>
    </location>
</feature>
<evidence type="ECO:0000313" key="1">
    <source>
        <dbReference type="EMBL" id="CAG8791934.1"/>
    </source>
</evidence>
<sequence length="44" mass="4920">TDIFGYCPMSTSAHVSKLTNCYRTLSKINGEYRTSGEYCPPDIV</sequence>
<gene>
    <name evidence="1" type="ORF">RPERSI_LOCUS19315</name>
</gene>
<dbReference type="Proteomes" id="UP000789920">
    <property type="component" value="Unassembled WGS sequence"/>
</dbReference>